<dbReference type="SUPFAM" id="SSF89447">
    <property type="entry name" value="AbrB/MazE/MraZ-like"/>
    <property type="match status" value="1"/>
</dbReference>
<keyword evidence="4" id="KW-1185">Reference proteome</keyword>
<evidence type="ECO:0000256" key="1">
    <source>
        <dbReference type="SAM" id="MobiDB-lite"/>
    </source>
</evidence>
<feature type="domain" description="SpoVT-AbrB" evidence="2">
    <location>
        <begin position="17"/>
        <end position="59"/>
    </location>
</feature>
<evidence type="ECO:0000259" key="2">
    <source>
        <dbReference type="Pfam" id="PF04014"/>
    </source>
</evidence>
<dbReference type="Gene3D" id="2.10.260.10">
    <property type="match status" value="1"/>
</dbReference>
<accession>A0A238WD62</accession>
<dbReference type="EMBL" id="FZNQ01000007">
    <property type="protein sequence ID" value="SNR44224.1"/>
    <property type="molecule type" value="Genomic_DNA"/>
</dbReference>
<reference evidence="3 4" key="1">
    <citation type="submission" date="2017-06" db="EMBL/GenBank/DDBJ databases">
        <authorList>
            <person name="Kim H.J."/>
            <person name="Triplett B.A."/>
        </authorList>
    </citation>
    <scope>NUCLEOTIDE SEQUENCE [LARGE SCALE GENOMIC DNA]</scope>
    <source>
        <strain evidence="3 4">DSM 8800</strain>
    </source>
</reference>
<feature type="region of interest" description="Disordered" evidence="1">
    <location>
        <begin position="1"/>
        <end position="20"/>
    </location>
</feature>
<dbReference type="Pfam" id="PF04014">
    <property type="entry name" value="MazE_antitoxin"/>
    <property type="match status" value="1"/>
</dbReference>
<dbReference type="InterPro" id="IPR007159">
    <property type="entry name" value="SpoVT-AbrB_dom"/>
</dbReference>
<evidence type="ECO:0000313" key="4">
    <source>
        <dbReference type="Proteomes" id="UP000198397"/>
    </source>
</evidence>
<dbReference type="InterPro" id="IPR037914">
    <property type="entry name" value="SpoVT-AbrB_sf"/>
</dbReference>
<feature type="compositionally biased region" description="Basic and acidic residues" evidence="1">
    <location>
        <begin position="80"/>
        <end position="89"/>
    </location>
</feature>
<evidence type="ECO:0000313" key="3">
    <source>
        <dbReference type="EMBL" id="SNR44224.1"/>
    </source>
</evidence>
<dbReference type="Proteomes" id="UP000198397">
    <property type="component" value="Unassembled WGS sequence"/>
</dbReference>
<protein>
    <recommendedName>
        <fullName evidence="2">SpoVT-AbrB domain-containing protein</fullName>
    </recommendedName>
</protein>
<sequence>MGGSERSDDPAREIGSVTEHGQVTVPERFREQFGIETPGRVVFRKTDDGKVLTEPIRSPSEMRGFAVRDESSADTLGTDLLREMRDNDH</sequence>
<proteinExistence type="predicted"/>
<feature type="region of interest" description="Disordered" evidence="1">
    <location>
        <begin position="68"/>
        <end position="89"/>
    </location>
</feature>
<dbReference type="OrthoDB" id="87832at2157"/>
<dbReference type="RefSeq" id="WP_089384566.1">
    <property type="nucleotide sequence ID" value="NZ_FZNQ01000007.1"/>
</dbReference>
<name>A0A238WD62_HALVU</name>
<gene>
    <name evidence="3" type="ORF">SAMN06264855_10719</name>
</gene>
<feature type="compositionally biased region" description="Basic and acidic residues" evidence="1">
    <location>
        <begin position="1"/>
        <end position="12"/>
    </location>
</feature>
<organism evidence="3 4">
    <name type="scientific">Halorubrum vacuolatum</name>
    <name type="common">Natronobacterium vacuolatum</name>
    <dbReference type="NCBI Taxonomy" id="63740"/>
    <lineage>
        <taxon>Archaea</taxon>
        <taxon>Methanobacteriati</taxon>
        <taxon>Methanobacteriota</taxon>
        <taxon>Stenosarchaea group</taxon>
        <taxon>Halobacteria</taxon>
        <taxon>Halobacteriales</taxon>
        <taxon>Haloferacaceae</taxon>
        <taxon>Halorubrum</taxon>
    </lineage>
</organism>
<dbReference type="AlphaFoldDB" id="A0A238WD62"/>